<dbReference type="PANTHER" id="PTHR38248">
    <property type="entry name" value="FUNK1 6"/>
    <property type="match status" value="1"/>
</dbReference>
<dbReference type="Pfam" id="PF17667">
    <property type="entry name" value="Pkinase_fungal"/>
    <property type="match status" value="1"/>
</dbReference>
<organism evidence="3">
    <name type="scientific">Psilocybe cubensis</name>
    <name type="common">Psychedelic mushroom</name>
    <name type="synonym">Stropharia cubensis</name>
    <dbReference type="NCBI Taxonomy" id="181762"/>
    <lineage>
        <taxon>Eukaryota</taxon>
        <taxon>Fungi</taxon>
        <taxon>Dikarya</taxon>
        <taxon>Basidiomycota</taxon>
        <taxon>Agaricomycotina</taxon>
        <taxon>Agaricomycetes</taxon>
        <taxon>Agaricomycetidae</taxon>
        <taxon>Agaricales</taxon>
        <taxon>Agaricineae</taxon>
        <taxon>Strophariaceae</taxon>
        <taxon>Psilocybe</taxon>
    </lineage>
</organism>
<protein>
    <recommendedName>
        <fullName evidence="2">Fungal-type protein kinase domain-containing protein</fullName>
    </recommendedName>
</protein>
<feature type="region of interest" description="Disordered" evidence="1">
    <location>
        <begin position="408"/>
        <end position="449"/>
    </location>
</feature>
<proteinExistence type="predicted"/>
<dbReference type="SUPFAM" id="SSF56112">
    <property type="entry name" value="Protein kinase-like (PK-like)"/>
    <property type="match status" value="1"/>
</dbReference>
<evidence type="ECO:0000259" key="2">
    <source>
        <dbReference type="Pfam" id="PF17667"/>
    </source>
</evidence>
<dbReference type="EMBL" id="JAFIQS010000002">
    <property type="protein sequence ID" value="KAG5173111.1"/>
    <property type="molecule type" value="Genomic_DNA"/>
</dbReference>
<feature type="region of interest" description="Disordered" evidence="1">
    <location>
        <begin position="738"/>
        <end position="782"/>
    </location>
</feature>
<feature type="domain" description="Fungal-type protein kinase" evidence="2">
    <location>
        <begin position="205"/>
        <end position="622"/>
    </location>
</feature>
<accession>A0A8H7Y3U6</accession>
<dbReference type="PANTHER" id="PTHR38248:SF2">
    <property type="entry name" value="FUNK1 11"/>
    <property type="match status" value="1"/>
</dbReference>
<evidence type="ECO:0000256" key="1">
    <source>
        <dbReference type="SAM" id="MobiDB-lite"/>
    </source>
</evidence>
<feature type="region of interest" description="Disordered" evidence="1">
    <location>
        <begin position="1"/>
        <end position="30"/>
    </location>
</feature>
<reference evidence="3" key="1">
    <citation type="submission" date="2021-02" db="EMBL/GenBank/DDBJ databases">
        <title>Psilocybe cubensis genome.</title>
        <authorList>
            <person name="Mckernan K.J."/>
            <person name="Crawford S."/>
            <person name="Trippe A."/>
            <person name="Kane L.T."/>
            <person name="Mclaughlin S."/>
        </authorList>
    </citation>
    <scope>NUCLEOTIDE SEQUENCE [LARGE SCALE GENOMIC DNA]</scope>
    <source>
        <strain evidence="3">MGC-MH-2018</strain>
    </source>
</reference>
<feature type="compositionally biased region" description="Polar residues" evidence="1">
    <location>
        <begin position="411"/>
        <end position="428"/>
    </location>
</feature>
<dbReference type="AlphaFoldDB" id="A0A8H7Y3U6"/>
<feature type="compositionally biased region" description="Low complexity" evidence="1">
    <location>
        <begin position="1"/>
        <end position="15"/>
    </location>
</feature>
<dbReference type="Gene3D" id="1.10.510.10">
    <property type="entry name" value="Transferase(Phosphotransferase) domain 1"/>
    <property type="match status" value="1"/>
</dbReference>
<evidence type="ECO:0000313" key="3">
    <source>
        <dbReference type="EMBL" id="KAG5173111.1"/>
    </source>
</evidence>
<name>A0A8H7Y3U6_PSICU</name>
<comment type="caution">
    <text evidence="3">The sequence shown here is derived from an EMBL/GenBank/DDBJ whole genome shotgun (WGS) entry which is preliminary data.</text>
</comment>
<dbReference type="OrthoDB" id="312874at2759"/>
<dbReference type="InterPro" id="IPR011009">
    <property type="entry name" value="Kinase-like_dom_sf"/>
</dbReference>
<sequence>MVKNTNPSIPTPTNNVVRGTTLVPDTPRSQKSFGRDVGVVQLRPAIAQEMDAELVRCPVTDFIETYLPFAPNDAEMAVLVEKLLKEINPSPVADGARITRNAAKPKSSILVGDEKAFRFRNYPKPGMITQSSHDSESSAYKGWLDIAHAIRNLKFYNDNRAANNFEYRNMPNKEIASDIKGSNNMIDAAFLRQNAHSKELRTTDIAVVIEQKRLKTASKRREAVSANAQIMNDDDPGVLIRVFAAFLFAKEAELGYDPTIVREPDGHYTFKFPDPKRENHSLLYRTINTLSEYRSNNITGRMARVYTVTRLDDQGAPYGNHLVLKDVWLDTSACTEEKIQESIFDDIETFWKNEKAPSVEMKKLKEKFKHLIENQEYKQYFLQIVLSFSGETTQEYPKSARIEKKILFDPSQKSAPPNPRSGTATPSSLVRDVGEDTRPPVDSEVEPRPIRGFEPKKQYRVIYNEVCKTVGKLETLGEVVDVLRQALIPLQLLFCAGWVHRDISSGNIMAYRQDLENGDQPWVVKLSDLEYAKKFPMPRCEPAADPKTGTPYFMPLEVMQKSYLFNAKQATLWAAPMVSASDIVGGALRATRKSDGLDASSKIVVHNFQHDLESLWWILVWTLTCRIGSDAAFAYGRTIFVNQMKPSYARAECFTDDAELLEKLIGFLPPSTSENSLPELVNVLRYLMNLHYVKRVGTRTHFNPEQYCSIYNDFDLVFDTMKATATEWSSIELITRKSTDSVEEESVAPIRKRQRADSEENVESQGDKRGDAAQSKPNKKKK</sequence>
<dbReference type="InterPro" id="IPR040976">
    <property type="entry name" value="Pkinase_fungal"/>
</dbReference>
<feature type="compositionally biased region" description="Basic and acidic residues" evidence="1">
    <location>
        <begin position="432"/>
        <end position="449"/>
    </location>
</feature>
<gene>
    <name evidence="3" type="ORF">JR316_002616</name>
</gene>